<gene>
    <name evidence="1" type="ORF">R3P38DRAFT_2644146</name>
</gene>
<dbReference type="EMBL" id="JAWWNJ010000068">
    <property type="protein sequence ID" value="KAK7008265.1"/>
    <property type="molecule type" value="Genomic_DNA"/>
</dbReference>
<name>A0AAW0AGM8_9AGAR</name>
<protein>
    <recommendedName>
        <fullName evidence="3">Reverse transcriptase</fullName>
    </recommendedName>
</protein>
<evidence type="ECO:0000313" key="2">
    <source>
        <dbReference type="Proteomes" id="UP001362999"/>
    </source>
</evidence>
<reference evidence="1 2" key="1">
    <citation type="journal article" date="2024" name="J Genomics">
        <title>Draft genome sequencing and assembly of Favolaschia claudopus CIRM-BRFM 2984 isolated from oak limbs.</title>
        <authorList>
            <person name="Navarro D."/>
            <person name="Drula E."/>
            <person name="Chaduli D."/>
            <person name="Cazenave R."/>
            <person name="Ahrendt S."/>
            <person name="Wang J."/>
            <person name="Lipzen A."/>
            <person name="Daum C."/>
            <person name="Barry K."/>
            <person name="Grigoriev I.V."/>
            <person name="Favel A."/>
            <person name="Rosso M.N."/>
            <person name="Martin F."/>
        </authorList>
    </citation>
    <scope>NUCLEOTIDE SEQUENCE [LARGE SCALE GENOMIC DNA]</scope>
    <source>
        <strain evidence="1 2">CIRM-BRFM 2984</strain>
    </source>
</reference>
<dbReference type="Proteomes" id="UP001362999">
    <property type="component" value="Unassembled WGS sequence"/>
</dbReference>
<evidence type="ECO:0000313" key="1">
    <source>
        <dbReference type="EMBL" id="KAK7008265.1"/>
    </source>
</evidence>
<sequence length="432" mass="48788">MVFGPCQGPGTLDLPTSNLVLGGQPVPWRQEYKYVGVIFNSTTRDIFRFHYKLKHETTAYVFWKTILGCDHYVGRGHLPPEVGRQLYYALIDCHLTHGCDVAIDVDETSFALLNGINLVILRRILGVGKRSGIAQLYSELGVYPLRVRRVLLALRYLAYLVDQPESHFAWKALYEADRLRNAEQSSWYGDIAIVLRDLPFATPTLPPLADLSSAVLDQLQKQLIIAMKQWVIGSVESMVSIPLLHGRLEPQETGTPKRIPLCQRHYLSAVTVTDHRLALTRLLCGSFYFRGLRSNPDIHPPASLLCRKCGGALETPGHVFLQCRDVQTVAARDVLKESLMQDFGMTLRASVSSADAHLLLQELIFDLRTVAPVARFIYRVVRAWRFFGRRLPTMVSELAPDTDDDIDFWDFETATEDGSDLELGEMDMEIDI</sequence>
<keyword evidence="2" id="KW-1185">Reference proteome</keyword>
<dbReference type="AlphaFoldDB" id="A0AAW0AGM8"/>
<proteinExistence type="predicted"/>
<organism evidence="1 2">
    <name type="scientific">Favolaschia claudopus</name>
    <dbReference type="NCBI Taxonomy" id="2862362"/>
    <lineage>
        <taxon>Eukaryota</taxon>
        <taxon>Fungi</taxon>
        <taxon>Dikarya</taxon>
        <taxon>Basidiomycota</taxon>
        <taxon>Agaricomycotina</taxon>
        <taxon>Agaricomycetes</taxon>
        <taxon>Agaricomycetidae</taxon>
        <taxon>Agaricales</taxon>
        <taxon>Marasmiineae</taxon>
        <taxon>Mycenaceae</taxon>
        <taxon>Favolaschia</taxon>
    </lineage>
</organism>
<evidence type="ECO:0008006" key="3">
    <source>
        <dbReference type="Google" id="ProtNLM"/>
    </source>
</evidence>
<accession>A0AAW0AGM8</accession>
<comment type="caution">
    <text evidence="1">The sequence shown here is derived from an EMBL/GenBank/DDBJ whole genome shotgun (WGS) entry which is preliminary data.</text>
</comment>